<gene>
    <name evidence="2" type="ORF">Tci_065880</name>
</gene>
<feature type="region of interest" description="Disordered" evidence="1">
    <location>
        <begin position="123"/>
        <end position="155"/>
    </location>
</feature>
<proteinExistence type="predicted"/>
<accession>A0A6L2P9R0</accession>
<evidence type="ECO:0000256" key="1">
    <source>
        <dbReference type="SAM" id="MobiDB-lite"/>
    </source>
</evidence>
<sequence>SYTSSEVASTETIPDIPSLSRPSEPVLETITSPIRDDDTGGGSFHESPPSPPPATLPRSLTVGVTKEPLTLTSLLALFLTYVAIPAADLDSAGGLDSASGVISAGGADSASELTSTGILVDVGPTVSAEPSSPIRDPAKGKAVATPSSPVTAPTDKELADQQAAILEAERQELLEQELK</sequence>
<comment type="caution">
    <text evidence="2">The sequence shown here is derived from an EMBL/GenBank/DDBJ whole genome shotgun (WGS) entry which is preliminary data.</text>
</comment>
<dbReference type="EMBL" id="BKCJ010010951">
    <property type="protein sequence ID" value="GEU93902.1"/>
    <property type="molecule type" value="Genomic_DNA"/>
</dbReference>
<feature type="region of interest" description="Disordered" evidence="1">
    <location>
        <begin position="1"/>
        <end position="59"/>
    </location>
</feature>
<name>A0A6L2P9R0_TANCI</name>
<reference evidence="2" key="1">
    <citation type="journal article" date="2019" name="Sci. Rep.">
        <title>Draft genome of Tanacetum cinerariifolium, the natural source of mosquito coil.</title>
        <authorList>
            <person name="Yamashiro T."/>
            <person name="Shiraishi A."/>
            <person name="Satake H."/>
            <person name="Nakayama K."/>
        </authorList>
    </citation>
    <scope>NUCLEOTIDE SEQUENCE</scope>
</reference>
<feature type="non-terminal residue" evidence="2">
    <location>
        <position position="1"/>
    </location>
</feature>
<feature type="compositionally biased region" description="Polar residues" evidence="1">
    <location>
        <begin position="1"/>
        <end position="12"/>
    </location>
</feature>
<dbReference type="AlphaFoldDB" id="A0A6L2P9R0"/>
<evidence type="ECO:0000313" key="2">
    <source>
        <dbReference type="EMBL" id="GEU93902.1"/>
    </source>
</evidence>
<protein>
    <submittedName>
        <fullName evidence="2">Uncharacterized protein</fullName>
    </submittedName>
</protein>
<organism evidence="2">
    <name type="scientific">Tanacetum cinerariifolium</name>
    <name type="common">Dalmatian daisy</name>
    <name type="synonym">Chrysanthemum cinerariifolium</name>
    <dbReference type="NCBI Taxonomy" id="118510"/>
    <lineage>
        <taxon>Eukaryota</taxon>
        <taxon>Viridiplantae</taxon>
        <taxon>Streptophyta</taxon>
        <taxon>Embryophyta</taxon>
        <taxon>Tracheophyta</taxon>
        <taxon>Spermatophyta</taxon>
        <taxon>Magnoliopsida</taxon>
        <taxon>eudicotyledons</taxon>
        <taxon>Gunneridae</taxon>
        <taxon>Pentapetalae</taxon>
        <taxon>asterids</taxon>
        <taxon>campanulids</taxon>
        <taxon>Asterales</taxon>
        <taxon>Asteraceae</taxon>
        <taxon>Asteroideae</taxon>
        <taxon>Anthemideae</taxon>
        <taxon>Anthemidinae</taxon>
        <taxon>Tanacetum</taxon>
    </lineage>
</organism>